<dbReference type="Pfam" id="PF00662">
    <property type="entry name" value="Proton_antipo_N"/>
    <property type="match status" value="1"/>
</dbReference>
<dbReference type="NCBIfam" id="TIGR01974">
    <property type="entry name" value="NDH_I_L"/>
    <property type="match status" value="1"/>
</dbReference>
<dbReference type="EC" id="1.6.5.3" evidence="9"/>
<evidence type="ECO:0000256" key="2">
    <source>
        <dbReference type="ARBA" id="ARBA00022692"/>
    </source>
</evidence>
<dbReference type="RefSeq" id="WP_126696256.1">
    <property type="nucleotide sequence ID" value="NZ_RXOF01000023.1"/>
</dbReference>
<evidence type="ECO:0000256" key="4">
    <source>
        <dbReference type="ARBA" id="ARBA00023136"/>
    </source>
</evidence>
<feature type="domain" description="NADH-Ubiquinone oxidoreductase (complex I) chain 5 N-terminal" evidence="8">
    <location>
        <begin position="88"/>
        <end position="138"/>
    </location>
</feature>
<feature type="transmembrane region" description="Helical" evidence="6">
    <location>
        <begin position="477"/>
        <end position="499"/>
    </location>
</feature>
<dbReference type="GO" id="GO:0042773">
    <property type="term" value="P:ATP synthesis coupled electron transport"/>
    <property type="evidence" value="ECO:0007669"/>
    <property type="project" value="InterPro"/>
</dbReference>
<feature type="transmembrane region" description="Helical" evidence="6">
    <location>
        <begin position="299"/>
        <end position="320"/>
    </location>
</feature>
<evidence type="ECO:0000256" key="1">
    <source>
        <dbReference type="ARBA" id="ARBA00004127"/>
    </source>
</evidence>
<dbReference type="PANTHER" id="PTHR42829">
    <property type="entry name" value="NADH-UBIQUINONE OXIDOREDUCTASE CHAIN 5"/>
    <property type="match status" value="1"/>
</dbReference>
<feature type="transmembrane region" description="Helical" evidence="6">
    <location>
        <begin position="161"/>
        <end position="179"/>
    </location>
</feature>
<evidence type="ECO:0000313" key="9">
    <source>
        <dbReference type="EMBL" id="RTQ44941.1"/>
    </source>
</evidence>
<dbReference type="PRINTS" id="PR01435">
    <property type="entry name" value="NPOXDRDTASE5"/>
</dbReference>
<dbReference type="GO" id="GO:0008137">
    <property type="term" value="F:NADH dehydrogenase (ubiquinone) activity"/>
    <property type="evidence" value="ECO:0007669"/>
    <property type="project" value="InterPro"/>
</dbReference>
<feature type="transmembrane region" description="Helical" evidence="6">
    <location>
        <begin position="44"/>
        <end position="64"/>
    </location>
</feature>
<dbReference type="NCBIfam" id="NF005141">
    <property type="entry name" value="PRK06590.1"/>
    <property type="match status" value="1"/>
</dbReference>
<dbReference type="InterPro" id="IPR001750">
    <property type="entry name" value="ND/Mrp_TM"/>
</dbReference>
<gene>
    <name evidence="9" type="ORF">EJV47_26595</name>
</gene>
<feature type="transmembrane region" description="Helical" evidence="6">
    <location>
        <begin position="12"/>
        <end position="32"/>
    </location>
</feature>
<feature type="transmembrane region" description="Helical" evidence="6">
    <location>
        <begin position="533"/>
        <end position="554"/>
    </location>
</feature>
<dbReference type="GO" id="GO:0012505">
    <property type="term" value="C:endomembrane system"/>
    <property type="evidence" value="ECO:0007669"/>
    <property type="project" value="UniProtKB-SubCell"/>
</dbReference>
<dbReference type="GO" id="GO:0003954">
    <property type="term" value="F:NADH dehydrogenase activity"/>
    <property type="evidence" value="ECO:0007669"/>
    <property type="project" value="TreeGrafter"/>
</dbReference>
<evidence type="ECO:0000259" key="8">
    <source>
        <dbReference type="Pfam" id="PF00662"/>
    </source>
</evidence>
<keyword evidence="4 6" id="KW-0472">Membrane</keyword>
<comment type="subcellular location">
    <subcellularLocation>
        <location evidence="1">Endomembrane system</location>
        <topology evidence="1">Multi-pass membrane protein</topology>
    </subcellularLocation>
    <subcellularLocation>
        <location evidence="5">Membrane</location>
        <topology evidence="5">Multi-pass membrane protein</topology>
    </subcellularLocation>
</comment>
<dbReference type="Gene3D" id="1.20.5.2700">
    <property type="match status" value="1"/>
</dbReference>
<feature type="transmembrane region" description="Helical" evidence="6">
    <location>
        <begin position="105"/>
        <end position="125"/>
    </location>
</feature>
<dbReference type="InterPro" id="IPR018393">
    <property type="entry name" value="NADHpl_OxRdtase_5_subgr"/>
</dbReference>
<dbReference type="GO" id="GO:0016020">
    <property type="term" value="C:membrane"/>
    <property type="evidence" value="ECO:0007669"/>
    <property type="project" value="UniProtKB-SubCell"/>
</dbReference>
<comment type="caution">
    <text evidence="9">The sequence shown here is derived from an EMBL/GenBank/DDBJ whole genome shotgun (WGS) entry which is preliminary data.</text>
</comment>
<feature type="domain" description="NADH:quinone oxidoreductase/Mrp antiporter transmembrane" evidence="7">
    <location>
        <begin position="156"/>
        <end position="443"/>
    </location>
</feature>
<dbReference type="Proteomes" id="UP000282184">
    <property type="component" value="Unassembled WGS sequence"/>
</dbReference>
<dbReference type="PANTHER" id="PTHR42829:SF2">
    <property type="entry name" value="NADH-UBIQUINONE OXIDOREDUCTASE CHAIN 5"/>
    <property type="match status" value="1"/>
</dbReference>
<protein>
    <submittedName>
        <fullName evidence="9">NADH-quinone oxidoreductase subunit L</fullName>
        <ecNumber evidence="9">1.6.5.3</ecNumber>
    </submittedName>
</protein>
<feature type="transmembrane region" description="Helical" evidence="6">
    <location>
        <begin position="137"/>
        <end position="155"/>
    </location>
</feature>
<evidence type="ECO:0000256" key="3">
    <source>
        <dbReference type="ARBA" id="ARBA00022989"/>
    </source>
</evidence>
<reference evidence="9 10" key="1">
    <citation type="submission" date="2018-12" db="EMBL/GenBank/DDBJ databases">
        <title>Hymenobacter gummosus sp. nov., isolated from a spring.</title>
        <authorList>
            <person name="Nie L."/>
        </authorList>
    </citation>
    <scope>NUCLEOTIDE SEQUENCE [LARGE SCALE GENOMIC DNA]</scope>
    <source>
        <strain evidence="9 10">KCTC 52166</strain>
    </source>
</reference>
<feature type="transmembrane region" description="Helical" evidence="6">
    <location>
        <begin position="432"/>
        <end position="456"/>
    </location>
</feature>
<sequence>MDAPLAVYTGSPLPYILIPLLPFLGFLINGLLNRRLSGTVAGAISSLAVLGSFLIAVSLFWSFLHPEPQWTIPGTGTHQPYTVHLFDWIRVGSLHIPFSYQIDQLSLIMLLLVTGVGFLIHVYSIGYMHHDENVGKFFSFLNLFVFSMLLLVMGANFLILFIGWEGVGLCSYLLIGFWNKNTSYNNAAKKAFIINRIGDLGFLLGIFLIYQTFDSVEYGSVFQQAAKLPVGAGVVTAITLLLFVGAMGKSAQLPLYTWLPDAMAGPTPVSALIHAATMVTAGIYMVLRSNILFTLSPDTLHVVAWVGALTALFAATIGLAQNDIKKVLAYSTVSQLGYMFLALGVMGYTSSLFHVLTHAFFKALMFLGAGSVIHAMSNEQDMRRMGGLRKALPITFFTFLIGCLAISGIPPFSGFFSKDEILAHAFEHSKPLWAIGMLTAFLTAFYMFRLLFLTFFGEFRGTEEQKHHLHESPASMTMPLVVLAILAAIGGFMNAPLVLGRGYLADFLAPLFAYSRQANPAAFGAELDHATEYMLIAASVLVALGGIVLAYALYVARKARPAEDDAQRGFLENLVYHKYYVDELYNFLFVKPSMFLSRSLHDVVEKRVVDGTVNGLGRGVFGGSERLGRLQTGRVETYLLLMVVGIVVVLALNFMKF</sequence>
<feature type="transmembrane region" description="Helical" evidence="6">
    <location>
        <begin position="635"/>
        <end position="655"/>
    </location>
</feature>
<keyword evidence="10" id="KW-1185">Reference proteome</keyword>
<dbReference type="EMBL" id="RXOF01000023">
    <property type="protein sequence ID" value="RTQ44941.1"/>
    <property type="molecule type" value="Genomic_DNA"/>
</dbReference>
<accession>A0A3S0H4Y6</accession>
<keyword evidence="3 6" id="KW-1133">Transmembrane helix</keyword>
<dbReference type="InterPro" id="IPR003945">
    <property type="entry name" value="NU5C-like"/>
</dbReference>
<feature type="transmembrane region" description="Helical" evidence="6">
    <location>
        <begin position="230"/>
        <end position="248"/>
    </location>
</feature>
<dbReference type="InterPro" id="IPR001516">
    <property type="entry name" value="Proton_antipo_N"/>
</dbReference>
<evidence type="ECO:0000313" key="10">
    <source>
        <dbReference type="Proteomes" id="UP000282184"/>
    </source>
</evidence>
<name>A0A3S0H4Y6_9BACT</name>
<dbReference type="Pfam" id="PF00361">
    <property type="entry name" value="Proton_antipo_M"/>
    <property type="match status" value="1"/>
</dbReference>
<dbReference type="GO" id="GO:0015990">
    <property type="term" value="P:electron transport coupled proton transport"/>
    <property type="evidence" value="ECO:0007669"/>
    <property type="project" value="TreeGrafter"/>
</dbReference>
<dbReference type="AlphaFoldDB" id="A0A3S0H4Y6"/>
<proteinExistence type="predicted"/>
<dbReference type="PRINTS" id="PR01434">
    <property type="entry name" value="NADHDHGNASE5"/>
</dbReference>
<evidence type="ECO:0000256" key="6">
    <source>
        <dbReference type="SAM" id="Phobius"/>
    </source>
</evidence>
<feature type="transmembrane region" description="Helical" evidence="6">
    <location>
        <begin position="191"/>
        <end position="210"/>
    </location>
</feature>
<evidence type="ECO:0000256" key="5">
    <source>
        <dbReference type="RuleBase" id="RU000320"/>
    </source>
</evidence>
<evidence type="ECO:0000259" key="7">
    <source>
        <dbReference type="Pfam" id="PF00361"/>
    </source>
</evidence>
<feature type="transmembrane region" description="Helical" evidence="6">
    <location>
        <begin position="352"/>
        <end position="373"/>
    </location>
</feature>
<feature type="transmembrane region" description="Helical" evidence="6">
    <location>
        <begin position="327"/>
        <end position="346"/>
    </location>
</feature>
<feature type="transmembrane region" description="Helical" evidence="6">
    <location>
        <begin position="394"/>
        <end position="412"/>
    </location>
</feature>
<keyword evidence="2 5" id="KW-0812">Transmembrane</keyword>
<organism evidence="9 10">
    <name type="scientific">Hymenobacter gummosus</name>
    <dbReference type="NCBI Taxonomy" id="1776032"/>
    <lineage>
        <taxon>Bacteria</taxon>
        <taxon>Pseudomonadati</taxon>
        <taxon>Bacteroidota</taxon>
        <taxon>Cytophagia</taxon>
        <taxon>Cytophagales</taxon>
        <taxon>Hymenobacteraceae</taxon>
        <taxon>Hymenobacter</taxon>
    </lineage>
</organism>
<feature type="transmembrane region" description="Helical" evidence="6">
    <location>
        <begin position="269"/>
        <end position="287"/>
    </location>
</feature>
<keyword evidence="9" id="KW-0560">Oxidoreductase</keyword>
<dbReference type="OrthoDB" id="9807568at2"/>